<protein>
    <recommendedName>
        <fullName evidence="2">CID domain-containing protein</fullName>
    </recommendedName>
</protein>
<comment type="caution">
    <text evidence="3">The sequence shown here is derived from an EMBL/GenBank/DDBJ whole genome shotgun (WGS) entry which is preliminary data.</text>
</comment>
<dbReference type="GO" id="GO:0006874">
    <property type="term" value="P:intracellular calcium ion homeostasis"/>
    <property type="evidence" value="ECO:0007669"/>
    <property type="project" value="TreeGrafter"/>
</dbReference>
<dbReference type="Gene3D" id="1.25.40.90">
    <property type="match status" value="1"/>
</dbReference>
<feature type="compositionally biased region" description="Low complexity" evidence="1">
    <location>
        <begin position="445"/>
        <end position="460"/>
    </location>
</feature>
<dbReference type="PROSITE" id="PS51391">
    <property type="entry name" value="CID"/>
    <property type="match status" value="1"/>
</dbReference>
<name>K2R8Z8_MACPH</name>
<sequence length="469" mass="52132">MAATRAPAAPASLVVAKTMLTATLLRPDPTQAAVAKDDIQSFHSLLDAAVLTCSPSNLQNCKEWLLKNIVTSNKRADALGKYLARLAQSFAESQNSRKPSKRDAPSSRRKALHLLYLLNDLIHHVRVHDGPLADLAKALEPHLDLIFVAAFSLQLPGKSKLRQRLAKLTELYEDENLYGKSYRERVRRALQDASVPTAITSGAAEAHATTSSKEVPYALPAFHGEPNDPWPINPHNIKAVDLRNKTAEMGLVNAVKDLLNYSESLYNEDEGIVADIDMMGQPLVRDEVTGELTVTEGYYGWSVDFCERMKKRRKEAKSRGRDARPARSRSYSSSRSRSRSDDRGRTNRYRESRRSPPPSRNGPGQSPPFHQQPPPPHPFAAPGQPFAPPPPPVQYTGQFPTFPPNFQPPPPPPNYQGPWPPPPPPLAPNSNYNQPFPPFPPQPNMPMGGNQGNHWNQNNGYDRGRGRRY</sequence>
<dbReference type="HOGENOM" id="CLU_021915_1_0_1"/>
<feature type="domain" description="CID" evidence="2">
    <location>
        <begin position="34"/>
        <end position="194"/>
    </location>
</feature>
<dbReference type="GO" id="GO:0048471">
    <property type="term" value="C:perinuclear region of cytoplasm"/>
    <property type="evidence" value="ECO:0007669"/>
    <property type="project" value="TreeGrafter"/>
</dbReference>
<dbReference type="Pfam" id="PF04818">
    <property type="entry name" value="CID"/>
    <property type="match status" value="1"/>
</dbReference>
<accession>K2R8Z8</accession>
<feature type="compositionally biased region" description="Basic and acidic residues" evidence="1">
    <location>
        <begin position="338"/>
        <end position="354"/>
    </location>
</feature>
<dbReference type="Proteomes" id="UP000007129">
    <property type="component" value="Unassembled WGS sequence"/>
</dbReference>
<feature type="compositionally biased region" description="Pro residues" evidence="1">
    <location>
        <begin position="435"/>
        <end position="444"/>
    </location>
</feature>
<reference evidence="3 4" key="1">
    <citation type="journal article" date="2012" name="BMC Genomics">
        <title>Tools to kill: Genome of one of the most destructive plant pathogenic fungi Macrophomina phaseolina.</title>
        <authorList>
            <person name="Islam M.S."/>
            <person name="Haque M.S."/>
            <person name="Islam M.M."/>
            <person name="Emdad E.M."/>
            <person name="Halim A."/>
            <person name="Hossen Q.M.M."/>
            <person name="Hossain M.Z."/>
            <person name="Ahmed B."/>
            <person name="Rahim S."/>
            <person name="Rahman M.S."/>
            <person name="Alam M.M."/>
            <person name="Hou S."/>
            <person name="Wan X."/>
            <person name="Saito J.A."/>
            <person name="Alam M."/>
        </authorList>
    </citation>
    <scope>NUCLEOTIDE SEQUENCE [LARGE SCALE GENOMIC DNA]</scope>
    <source>
        <strain evidence="3 4">MS6</strain>
    </source>
</reference>
<dbReference type="InterPro" id="IPR006569">
    <property type="entry name" value="CID_dom"/>
</dbReference>
<dbReference type="AlphaFoldDB" id="K2R8Z8"/>
<dbReference type="EMBL" id="AHHD01000169">
    <property type="protein sequence ID" value="EKG18931.1"/>
    <property type="molecule type" value="Genomic_DNA"/>
</dbReference>
<proteinExistence type="predicted"/>
<organism evidence="3 4">
    <name type="scientific">Macrophomina phaseolina (strain MS6)</name>
    <name type="common">Charcoal rot fungus</name>
    <dbReference type="NCBI Taxonomy" id="1126212"/>
    <lineage>
        <taxon>Eukaryota</taxon>
        <taxon>Fungi</taxon>
        <taxon>Dikarya</taxon>
        <taxon>Ascomycota</taxon>
        <taxon>Pezizomycotina</taxon>
        <taxon>Dothideomycetes</taxon>
        <taxon>Dothideomycetes incertae sedis</taxon>
        <taxon>Botryosphaeriales</taxon>
        <taxon>Botryosphaeriaceae</taxon>
        <taxon>Macrophomina</taxon>
    </lineage>
</organism>
<evidence type="ECO:0000256" key="1">
    <source>
        <dbReference type="SAM" id="MobiDB-lite"/>
    </source>
</evidence>
<dbReference type="PANTHER" id="PTHR12323">
    <property type="entry name" value="SR-RELATED CTD ASSOCIATED FACTOR 6"/>
    <property type="match status" value="1"/>
</dbReference>
<evidence type="ECO:0000313" key="3">
    <source>
        <dbReference type="EMBL" id="EKG18931.1"/>
    </source>
</evidence>
<dbReference type="InterPro" id="IPR008942">
    <property type="entry name" value="ENTH_VHS"/>
</dbReference>
<dbReference type="PANTHER" id="PTHR12323:SF0">
    <property type="entry name" value="CALCIUM HOMEOSTASIS ENDOPLASMIC RETICULUM PROTEIN"/>
    <property type="match status" value="1"/>
</dbReference>
<dbReference type="STRING" id="1126212.K2R8Z8"/>
<evidence type="ECO:0000313" key="4">
    <source>
        <dbReference type="Proteomes" id="UP000007129"/>
    </source>
</evidence>
<dbReference type="eggNOG" id="ENOG502RUPH">
    <property type="taxonomic scope" value="Eukaryota"/>
</dbReference>
<dbReference type="OrthoDB" id="21470at2759"/>
<gene>
    <name evidence="3" type="ORF">MPH_03815</name>
</gene>
<dbReference type="VEuPathDB" id="FungiDB:MPH_03815"/>
<feature type="compositionally biased region" description="Pro residues" evidence="1">
    <location>
        <begin position="370"/>
        <end position="393"/>
    </location>
</feature>
<feature type="region of interest" description="Disordered" evidence="1">
    <location>
        <begin position="314"/>
        <end position="469"/>
    </location>
</feature>
<evidence type="ECO:0000259" key="2">
    <source>
        <dbReference type="PROSITE" id="PS51391"/>
    </source>
</evidence>
<feature type="compositionally biased region" description="Pro residues" evidence="1">
    <location>
        <begin position="401"/>
        <end position="427"/>
    </location>
</feature>
<dbReference type="InParanoid" id="K2R8Z8"/>